<keyword evidence="2" id="KW-1185">Reference proteome</keyword>
<dbReference type="EMBL" id="FUWZ01000009">
    <property type="protein sequence ID" value="SKA47910.1"/>
    <property type="molecule type" value="Genomic_DNA"/>
</dbReference>
<sequence length="165" mass="18736">MAIIFENESTCPLCGQVLNKEKPYFLLPPLIGNVKDPLFIFSDSGIHVECFERNSLKERVLYHLDIYDKRPPVTDLRCDVDGALITDLRKALLFGLLTSDPDEPLYEFNYTVLNTDNVSKWEKREAFLKAGADFLQQGKWEGLAGPGLLRYLIDEVNQALAANQQ</sequence>
<reference evidence="2" key="1">
    <citation type="submission" date="2017-02" db="EMBL/GenBank/DDBJ databases">
        <authorList>
            <person name="Varghese N."/>
            <person name="Submissions S."/>
        </authorList>
    </citation>
    <scope>NUCLEOTIDE SEQUENCE [LARGE SCALE GENOMIC DNA]</scope>
    <source>
        <strain evidence="2">DSM 22224</strain>
    </source>
</reference>
<accession>A0A1T4U5M8</accession>
<dbReference type="OrthoDB" id="1257558at2"/>
<organism evidence="1 2">
    <name type="scientific">Chitinophaga eiseniae</name>
    <dbReference type="NCBI Taxonomy" id="634771"/>
    <lineage>
        <taxon>Bacteria</taxon>
        <taxon>Pseudomonadati</taxon>
        <taxon>Bacteroidota</taxon>
        <taxon>Chitinophagia</taxon>
        <taxon>Chitinophagales</taxon>
        <taxon>Chitinophagaceae</taxon>
        <taxon>Chitinophaga</taxon>
    </lineage>
</organism>
<evidence type="ECO:0000313" key="2">
    <source>
        <dbReference type="Proteomes" id="UP000190367"/>
    </source>
</evidence>
<dbReference type="RefSeq" id="WP_078673303.1">
    <property type="nucleotide sequence ID" value="NZ_FUWZ01000009.1"/>
</dbReference>
<dbReference type="Proteomes" id="UP000190367">
    <property type="component" value="Unassembled WGS sequence"/>
</dbReference>
<dbReference type="STRING" id="634771.SAMN04488128_10975"/>
<dbReference type="AlphaFoldDB" id="A0A1T4U5M8"/>
<protein>
    <submittedName>
        <fullName evidence="1">Uncharacterized protein</fullName>
    </submittedName>
</protein>
<name>A0A1T4U5M8_9BACT</name>
<gene>
    <name evidence="1" type="ORF">SAMN04488128_10975</name>
</gene>
<proteinExistence type="predicted"/>
<evidence type="ECO:0000313" key="1">
    <source>
        <dbReference type="EMBL" id="SKA47910.1"/>
    </source>
</evidence>